<evidence type="ECO:0000256" key="1">
    <source>
        <dbReference type="ARBA" id="ARBA00005196"/>
    </source>
</evidence>
<evidence type="ECO:0000313" key="9">
    <source>
        <dbReference type="EMBL" id="CAF1153463.1"/>
    </source>
</evidence>
<dbReference type="EMBL" id="CAJNOR010001499">
    <property type="protein sequence ID" value="CAF1153463.1"/>
    <property type="molecule type" value="Genomic_DNA"/>
</dbReference>
<dbReference type="GO" id="GO:0009089">
    <property type="term" value="P:lysine biosynthetic process via diaminopimelate"/>
    <property type="evidence" value="ECO:0007669"/>
    <property type="project" value="UniProtKB-UniPathway"/>
</dbReference>
<keyword evidence="10" id="KW-1185">Reference proteome</keyword>
<organism evidence="9 10">
    <name type="scientific">Adineta ricciae</name>
    <name type="common">Rotifer</name>
    <dbReference type="NCBI Taxonomy" id="249248"/>
    <lineage>
        <taxon>Eukaryota</taxon>
        <taxon>Metazoa</taxon>
        <taxon>Spiralia</taxon>
        <taxon>Gnathifera</taxon>
        <taxon>Rotifera</taxon>
        <taxon>Eurotatoria</taxon>
        <taxon>Bdelloidea</taxon>
        <taxon>Adinetida</taxon>
        <taxon>Adinetidae</taxon>
        <taxon>Adineta</taxon>
    </lineage>
</organism>
<comment type="similarity">
    <text evidence="2">Belongs to the diaminopimelate epimerase family.</text>
</comment>
<evidence type="ECO:0000256" key="2">
    <source>
        <dbReference type="ARBA" id="ARBA00010219"/>
    </source>
</evidence>
<evidence type="ECO:0000256" key="6">
    <source>
        <dbReference type="ARBA" id="ARBA00023235"/>
    </source>
</evidence>
<comment type="catalytic activity">
    <reaction evidence="7">
        <text>(2S,6S)-2,6-diaminopimelate = meso-2,6-diaminopimelate</text>
        <dbReference type="Rhea" id="RHEA:15393"/>
        <dbReference type="ChEBI" id="CHEBI:57609"/>
        <dbReference type="ChEBI" id="CHEBI:57791"/>
        <dbReference type="EC" id="5.1.1.7"/>
    </reaction>
</comment>
<keyword evidence="6" id="KW-0413">Isomerase</keyword>
<sequence length="285" mass="32446">MVIEVQHWSGAGNRFVIVDNRKGIISNPWNVILVKSLCQRKDLPVAEGLLVLLDLNETNCKCYYDFYNPDGSTGVMCGNGARCAVRHAVSSGHFERNLIELILNGCMYRAELIGNDRVALRLPVYKDLRLIESWTYVNVGSHHVIVDARDIVQSIEDFHRFDLIRFAQEHLNLYRMKVGIENLNLTIAYPTVDQQIIRIRTYENGVFDETQACGTGAVSTAIAFWTRNIIRQVKIQLIPTSQRILTVHLDINTEEKETIQGITLEGDARQDTTSSQFDIDSMRYV</sequence>
<evidence type="ECO:0000256" key="7">
    <source>
        <dbReference type="ARBA" id="ARBA00051712"/>
    </source>
</evidence>
<dbReference type="GO" id="GO:0005829">
    <property type="term" value="C:cytosol"/>
    <property type="evidence" value="ECO:0007669"/>
    <property type="project" value="TreeGrafter"/>
</dbReference>
<dbReference type="EC" id="5.1.1.7" evidence="3"/>
<evidence type="ECO:0000313" key="8">
    <source>
        <dbReference type="EMBL" id="CAF0899039.1"/>
    </source>
</evidence>
<dbReference type="Pfam" id="PF01678">
    <property type="entry name" value="DAP_epimerase"/>
    <property type="match status" value="1"/>
</dbReference>
<dbReference type="Gene3D" id="3.10.310.10">
    <property type="entry name" value="Diaminopimelate Epimerase, Chain A, domain 1"/>
    <property type="match status" value="2"/>
</dbReference>
<name>A0A814T4V3_ADIRI</name>
<evidence type="ECO:0000256" key="4">
    <source>
        <dbReference type="ARBA" id="ARBA00022605"/>
    </source>
</evidence>
<evidence type="ECO:0000256" key="3">
    <source>
        <dbReference type="ARBA" id="ARBA00013080"/>
    </source>
</evidence>
<keyword evidence="5" id="KW-0457">Lysine biosynthesis</keyword>
<protein>
    <recommendedName>
        <fullName evidence="3">diaminopimelate epimerase</fullName>
        <ecNumber evidence="3">5.1.1.7</ecNumber>
    </recommendedName>
</protein>
<dbReference type="GO" id="GO:0008837">
    <property type="term" value="F:diaminopimelate epimerase activity"/>
    <property type="evidence" value="ECO:0007669"/>
    <property type="project" value="UniProtKB-EC"/>
</dbReference>
<dbReference type="OrthoDB" id="9977463at2759"/>
<dbReference type="EMBL" id="CAJNOJ010000032">
    <property type="protein sequence ID" value="CAF0899039.1"/>
    <property type="molecule type" value="Genomic_DNA"/>
</dbReference>
<comment type="pathway">
    <text evidence="1">Amino-acid biosynthesis; L-lysine biosynthesis via DAP pathway; DL-2,6-diaminopimelate from LL-2,6-diaminopimelate: step 1/1.</text>
</comment>
<evidence type="ECO:0000256" key="5">
    <source>
        <dbReference type="ARBA" id="ARBA00023154"/>
    </source>
</evidence>
<dbReference type="InterPro" id="IPR018510">
    <property type="entry name" value="DAP_epimerase_AS"/>
</dbReference>
<keyword evidence="4" id="KW-0028">Amino-acid biosynthesis</keyword>
<dbReference type="UniPathway" id="UPA00034">
    <property type="reaction ID" value="UER00025"/>
</dbReference>
<dbReference type="InterPro" id="IPR001653">
    <property type="entry name" value="DAP_epimerase_DapF"/>
</dbReference>
<dbReference type="AlphaFoldDB" id="A0A814T4V3"/>
<proteinExistence type="inferred from homology"/>
<dbReference type="Proteomes" id="UP000663828">
    <property type="component" value="Unassembled WGS sequence"/>
</dbReference>
<dbReference type="PROSITE" id="PS01326">
    <property type="entry name" value="DAP_EPIMERASE"/>
    <property type="match status" value="1"/>
</dbReference>
<accession>A0A814T4V3</accession>
<comment type="caution">
    <text evidence="9">The sequence shown here is derived from an EMBL/GenBank/DDBJ whole genome shotgun (WGS) entry which is preliminary data.</text>
</comment>
<dbReference type="PANTHER" id="PTHR31689">
    <property type="entry name" value="DIAMINOPIMELATE EPIMERASE, CHLOROPLASTIC"/>
    <property type="match status" value="1"/>
</dbReference>
<dbReference type="Proteomes" id="UP000663852">
    <property type="component" value="Unassembled WGS sequence"/>
</dbReference>
<dbReference type="PANTHER" id="PTHR31689:SF0">
    <property type="entry name" value="DIAMINOPIMELATE EPIMERASE"/>
    <property type="match status" value="1"/>
</dbReference>
<dbReference type="SUPFAM" id="SSF54506">
    <property type="entry name" value="Diaminopimelate epimerase-like"/>
    <property type="match status" value="2"/>
</dbReference>
<evidence type="ECO:0000313" key="10">
    <source>
        <dbReference type="Proteomes" id="UP000663828"/>
    </source>
</evidence>
<gene>
    <name evidence="8" type="ORF">EDS130_LOCUS9689</name>
    <name evidence="9" type="ORF">XAT740_LOCUS21079</name>
</gene>
<reference evidence="9" key="1">
    <citation type="submission" date="2021-02" db="EMBL/GenBank/DDBJ databases">
        <authorList>
            <person name="Nowell W R."/>
        </authorList>
    </citation>
    <scope>NUCLEOTIDE SEQUENCE</scope>
</reference>